<dbReference type="CDD" id="cd17341">
    <property type="entry name" value="MFS_NRT2_like"/>
    <property type="match status" value="1"/>
</dbReference>
<comment type="similarity">
    <text evidence="2">Belongs to the major facilitator superfamily. Nitrate/nitrite porter (TC 2.A.1.8) family.</text>
</comment>
<dbReference type="FunCoup" id="A0A200R5L9">
    <property type="interactions" value="550"/>
</dbReference>
<dbReference type="AlphaFoldDB" id="A0A200R5L9"/>
<dbReference type="InParanoid" id="A0A200R5L9"/>
<feature type="transmembrane region" description="Helical" evidence="8">
    <location>
        <begin position="352"/>
        <end position="371"/>
    </location>
</feature>
<keyword evidence="5" id="KW-0534">Nitrate assimilation</keyword>
<evidence type="ECO:0000256" key="5">
    <source>
        <dbReference type="ARBA" id="ARBA00023063"/>
    </source>
</evidence>
<feature type="transmembrane region" description="Helical" evidence="8">
    <location>
        <begin position="312"/>
        <end position="331"/>
    </location>
</feature>
<organism evidence="9 10">
    <name type="scientific">Macleaya cordata</name>
    <name type="common">Five-seeded plume-poppy</name>
    <name type="synonym">Bocconia cordata</name>
    <dbReference type="NCBI Taxonomy" id="56857"/>
    <lineage>
        <taxon>Eukaryota</taxon>
        <taxon>Viridiplantae</taxon>
        <taxon>Streptophyta</taxon>
        <taxon>Embryophyta</taxon>
        <taxon>Tracheophyta</taxon>
        <taxon>Spermatophyta</taxon>
        <taxon>Magnoliopsida</taxon>
        <taxon>Ranunculales</taxon>
        <taxon>Papaveraceae</taxon>
        <taxon>Papaveroideae</taxon>
        <taxon>Macleaya</taxon>
    </lineage>
</organism>
<keyword evidence="3 8" id="KW-0812">Transmembrane</keyword>
<feature type="compositionally biased region" description="Pro residues" evidence="7">
    <location>
        <begin position="520"/>
        <end position="530"/>
    </location>
</feature>
<feature type="transmembrane region" description="Helical" evidence="8">
    <location>
        <begin position="67"/>
        <end position="88"/>
    </location>
</feature>
<dbReference type="InterPro" id="IPR036259">
    <property type="entry name" value="MFS_trans_sf"/>
</dbReference>
<dbReference type="InterPro" id="IPR011701">
    <property type="entry name" value="MFS"/>
</dbReference>
<dbReference type="OrthoDB" id="434240at2759"/>
<dbReference type="Gene3D" id="1.20.1250.20">
    <property type="entry name" value="MFS general substrate transporter like domains"/>
    <property type="match status" value="2"/>
</dbReference>
<dbReference type="SUPFAM" id="SSF103473">
    <property type="entry name" value="MFS general substrate transporter"/>
    <property type="match status" value="1"/>
</dbReference>
<dbReference type="Proteomes" id="UP000195402">
    <property type="component" value="Unassembled WGS sequence"/>
</dbReference>
<evidence type="ECO:0000256" key="2">
    <source>
        <dbReference type="ARBA" id="ARBA00008432"/>
    </source>
</evidence>
<evidence type="ECO:0000256" key="8">
    <source>
        <dbReference type="SAM" id="Phobius"/>
    </source>
</evidence>
<feature type="transmembrane region" description="Helical" evidence="8">
    <location>
        <begin position="410"/>
        <end position="430"/>
    </location>
</feature>
<gene>
    <name evidence="9" type="ORF">BVC80_1835g430</name>
</gene>
<evidence type="ECO:0000313" key="9">
    <source>
        <dbReference type="EMBL" id="OVA18022.1"/>
    </source>
</evidence>
<feature type="transmembrane region" description="Helical" evidence="8">
    <location>
        <begin position="127"/>
        <end position="148"/>
    </location>
</feature>
<feature type="transmembrane region" description="Helical" evidence="8">
    <location>
        <begin position="377"/>
        <end position="403"/>
    </location>
</feature>
<dbReference type="InterPro" id="IPR044772">
    <property type="entry name" value="NO3_transporter"/>
</dbReference>
<feature type="transmembrane region" description="Helical" evidence="8">
    <location>
        <begin position="271"/>
        <end position="292"/>
    </location>
</feature>
<evidence type="ECO:0000256" key="7">
    <source>
        <dbReference type="SAM" id="MobiDB-lite"/>
    </source>
</evidence>
<protein>
    <submittedName>
        <fullName evidence="9">Major facilitator superfamily</fullName>
    </submittedName>
</protein>
<evidence type="ECO:0000256" key="6">
    <source>
        <dbReference type="ARBA" id="ARBA00023136"/>
    </source>
</evidence>
<keyword evidence="4 8" id="KW-1133">Transmembrane helix</keyword>
<accession>A0A200R5L9</accession>
<evidence type="ECO:0000256" key="4">
    <source>
        <dbReference type="ARBA" id="ARBA00022989"/>
    </source>
</evidence>
<feature type="transmembrane region" description="Helical" evidence="8">
    <location>
        <begin position="436"/>
        <end position="459"/>
    </location>
</feature>
<sequence>MAGVEGSPGSSMHGVTGREQSFAFSVASPIVPTDPTAKFDLPVDSEHKAKVFKLFSLANPHMRTFHLSWMSFFTCFVSTFAAAPLVPIIRDNLNLKKGDVGNAGIASVSGSIFSRLAMGAVCDLLGPRYGCAFLMMLSAPTVFCMALVGSPGGYVAVRFMIGFSLATFVSCQYWMSTMFNSKIIGLVNGTAAGWGNMGGGATQLIMPILFEVIQKAGATPFTAWRIAFFIPGWMHIITGILVLTLGQDLPDGNLNSLQKKGDVAKDKFSKVLWYAVTNYRTWIFVLLYGYSMGVELSTDNVIAEYFFDRFDLKLHTAGIIAAVFGMANIVARPFGGYMSDFGARKYGMRARLWNLWILQTMGGVFCIWLGRANSLPISILAMILFSVCAQAACGATFGIIPFISRRSLGIISGLTGAGGNFGSGLTQFLFFTSSRYSTATGITLMGIMIVACTLPVALVHFPQWGSMFLPPSKDVVKSNEEYYYTSEWTEEEKQKGLHQNSIKFAENSRSERGRRVASAPTPPNSTPAHV</sequence>
<dbReference type="Pfam" id="PF07690">
    <property type="entry name" value="MFS_1"/>
    <property type="match status" value="1"/>
</dbReference>
<dbReference type="GO" id="GO:0042128">
    <property type="term" value="P:nitrate assimilation"/>
    <property type="evidence" value="ECO:0007669"/>
    <property type="project" value="UniProtKB-KW"/>
</dbReference>
<proteinExistence type="inferred from homology"/>
<reference evidence="9 10" key="1">
    <citation type="journal article" date="2017" name="Mol. Plant">
        <title>The Genome of Medicinal Plant Macleaya cordata Provides New Insights into Benzylisoquinoline Alkaloids Metabolism.</title>
        <authorList>
            <person name="Liu X."/>
            <person name="Liu Y."/>
            <person name="Huang P."/>
            <person name="Ma Y."/>
            <person name="Qing Z."/>
            <person name="Tang Q."/>
            <person name="Cao H."/>
            <person name="Cheng P."/>
            <person name="Zheng Y."/>
            <person name="Yuan Z."/>
            <person name="Zhou Y."/>
            <person name="Liu J."/>
            <person name="Tang Z."/>
            <person name="Zhuo Y."/>
            <person name="Zhang Y."/>
            <person name="Yu L."/>
            <person name="Huang J."/>
            <person name="Yang P."/>
            <person name="Peng Q."/>
            <person name="Zhang J."/>
            <person name="Jiang W."/>
            <person name="Zhang Z."/>
            <person name="Lin K."/>
            <person name="Ro D.K."/>
            <person name="Chen X."/>
            <person name="Xiong X."/>
            <person name="Shang Y."/>
            <person name="Huang S."/>
            <person name="Zeng J."/>
        </authorList>
    </citation>
    <scope>NUCLEOTIDE SEQUENCE [LARGE SCALE GENOMIC DNA]</scope>
    <source>
        <strain evidence="10">cv. BLH2017</strain>
        <tissue evidence="9">Root</tissue>
    </source>
</reference>
<comment type="subcellular location">
    <subcellularLocation>
        <location evidence="1">Membrane</location>
        <topology evidence="1">Multi-pass membrane protein</topology>
    </subcellularLocation>
</comment>
<dbReference type="FunFam" id="1.20.1250.20:FF:000048">
    <property type="entry name" value="High affinity nitrate transporter"/>
    <property type="match status" value="1"/>
</dbReference>
<dbReference type="EMBL" id="MVGT01000437">
    <property type="protein sequence ID" value="OVA18022.1"/>
    <property type="molecule type" value="Genomic_DNA"/>
</dbReference>
<dbReference type="PANTHER" id="PTHR23515">
    <property type="entry name" value="HIGH-AFFINITY NITRATE TRANSPORTER 2.3"/>
    <property type="match status" value="1"/>
</dbReference>
<dbReference type="STRING" id="56857.A0A200R5L9"/>
<dbReference type="OMA" id="VTWWVMW"/>
<feature type="transmembrane region" description="Helical" evidence="8">
    <location>
        <begin position="155"/>
        <end position="175"/>
    </location>
</feature>
<feature type="region of interest" description="Disordered" evidence="7">
    <location>
        <begin position="490"/>
        <end position="530"/>
    </location>
</feature>
<evidence type="ECO:0000256" key="3">
    <source>
        <dbReference type="ARBA" id="ARBA00022692"/>
    </source>
</evidence>
<dbReference type="GO" id="GO:0016020">
    <property type="term" value="C:membrane"/>
    <property type="evidence" value="ECO:0007669"/>
    <property type="project" value="UniProtKB-SubCell"/>
</dbReference>
<keyword evidence="6 8" id="KW-0472">Membrane</keyword>
<dbReference type="FunFam" id="1.20.1250.20:FF:000053">
    <property type="entry name" value="Nitrate transporter 2.1"/>
    <property type="match status" value="1"/>
</dbReference>
<evidence type="ECO:0000256" key="1">
    <source>
        <dbReference type="ARBA" id="ARBA00004141"/>
    </source>
</evidence>
<keyword evidence="10" id="KW-1185">Reference proteome</keyword>
<name>A0A200R5L9_MACCD</name>
<feature type="transmembrane region" description="Helical" evidence="8">
    <location>
        <begin position="226"/>
        <end position="250"/>
    </location>
</feature>
<evidence type="ECO:0000313" key="10">
    <source>
        <dbReference type="Proteomes" id="UP000195402"/>
    </source>
</evidence>
<dbReference type="GO" id="GO:0015112">
    <property type="term" value="F:nitrate transmembrane transporter activity"/>
    <property type="evidence" value="ECO:0007669"/>
    <property type="project" value="InterPro"/>
</dbReference>
<comment type="caution">
    <text evidence="9">The sequence shown here is derived from an EMBL/GenBank/DDBJ whole genome shotgun (WGS) entry which is preliminary data.</text>
</comment>